<dbReference type="SUPFAM" id="SSF75011">
    <property type="entry name" value="3-carboxy-cis,cis-mucoante lactonizing enzyme"/>
    <property type="match status" value="1"/>
</dbReference>
<dbReference type="EMBL" id="JBFOCI010000005">
    <property type="protein sequence ID" value="MEW9807519.1"/>
    <property type="molecule type" value="Genomic_DNA"/>
</dbReference>
<dbReference type="InterPro" id="IPR015943">
    <property type="entry name" value="WD40/YVTN_repeat-like_dom_sf"/>
</dbReference>
<sequence length="329" mass="35358">MTPGLRPREVAFTATAAVRGALARVGRTEDVRFSPDNRLLAIAGFERRVCLLLRVAIEAGSDGPVVVTDDFMEITSDGIGELHGVDFIDGQTLAVANRDAGVAIIRLPPGAPAGRKHRADVLRHVGGGPFRRIRTPGSLAIGRLPAGQVALFVCNNYAHRVTRHVTAPRFGYLNWRNDVLLRQGLDIPDGIALSGDGRWIAVSSHGTRDIKLYDAAARLGPDAEPAGVLRQANYPHGLRFTADDRHIVVADAASPNLHVYDRGDGWEGGRDPVRSVGVLDEATFLRGRHNPEEGGPKGLDIDRTGRVVAVTCEEQQLAFFTLSSVLGNA</sequence>
<dbReference type="Proteomes" id="UP001556196">
    <property type="component" value="Unassembled WGS sequence"/>
</dbReference>
<organism evidence="1 2">
    <name type="scientific">Mesorhizobium marinum</name>
    <dbReference type="NCBI Taxonomy" id="3228790"/>
    <lineage>
        <taxon>Bacteria</taxon>
        <taxon>Pseudomonadati</taxon>
        <taxon>Pseudomonadota</taxon>
        <taxon>Alphaproteobacteria</taxon>
        <taxon>Hyphomicrobiales</taxon>
        <taxon>Phyllobacteriaceae</taxon>
        <taxon>Mesorhizobium</taxon>
    </lineage>
</organism>
<reference evidence="1 2" key="1">
    <citation type="submission" date="2024-06" db="EMBL/GenBank/DDBJ databases">
        <authorList>
            <person name="Tuo L."/>
        </authorList>
    </citation>
    <scope>NUCLEOTIDE SEQUENCE [LARGE SCALE GENOMIC DNA]</scope>
    <source>
        <strain evidence="1 2">ZMM04-5</strain>
    </source>
</reference>
<evidence type="ECO:0000313" key="1">
    <source>
        <dbReference type="EMBL" id="MEW9807519.1"/>
    </source>
</evidence>
<comment type="caution">
    <text evidence="1">The sequence shown here is derived from an EMBL/GenBank/DDBJ whole genome shotgun (WGS) entry which is preliminary data.</text>
</comment>
<keyword evidence="2" id="KW-1185">Reference proteome</keyword>
<gene>
    <name evidence="1" type="ORF">ABUE31_16125</name>
</gene>
<accession>A0ABV3R2F4</accession>
<dbReference type="RefSeq" id="WP_367724700.1">
    <property type="nucleotide sequence ID" value="NZ_JBFOCI010000005.1"/>
</dbReference>
<dbReference type="Gene3D" id="2.130.10.10">
    <property type="entry name" value="YVTN repeat-like/Quinoprotein amine dehydrogenase"/>
    <property type="match status" value="1"/>
</dbReference>
<name>A0ABV3R2F4_9HYPH</name>
<evidence type="ECO:0000313" key="2">
    <source>
        <dbReference type="Proteomes" id="UP001556196"/>
    </source>
</evidence>
<proteinExistence type="predicted"/>
<protein>
    <submittedName>
        <fullName evidence="1">YncE family protein</fullName>
    </submittedName>
</protein>